<dbReference type="InterPro" id="IPR002932">
    <property type="entry name" value="Glu_synthdom"/>
</dbReference>
<evidence type="ECO:0000256" key="2">
    <source>
        <dbReference type="PIRNR" id="PIRNR006429"/>
    </source>
</evidence>
<comment type="caution">
    <text evidence="5">The sequence shown here is derived from an EMBL/GenBank/DDBJ whole genome shotgun (WGS) entry which is preliminary data.</text>
</comment>
<keyword evidence="3" id="KW-0472">Membrane</keyword>
<organism evidence="5 6">
    <name type="scientific">Alloalcanivorax marinus</name>
    <dbReference type="NCBI Taxonomy" id="1177169"/>
    <lineage>
        <taxon>Bacteria</taxon>
        <taxon>Pseudomonadati</taxon>
        <taxon>Pseudomonadota</taxon>
        <taxon>Gammaproteobacteria</taxon>
        <taxon>Oceanospirillales</taxon>
        <taxon>Alcanivoracaceae</taxon>
        <taxon>Alloalcanivorax</taxon>
    </lineage>
</organism>
<keyword evidence="6" id="KW-1185">Reference proteome</keyword>
<gene>
    <name evidence="5" type="ORF">LL252_13455</name>
</gene>
<dbReference type="RefSeq" id="WP_204429863.1">
    <property type="nucleotide sequence ID" value="NZ_ARXL01000010.1"/>
</dbReference>
<dbReference type="GO" id="GO:0006537">
    <property type="term" value="P:glutamate biosynthetic process"/>
    <property type="evidence" value="ECO:0007669"/>
    <property type="project" value="InterPro"/>
</dbReference>
<feature type="domain" description="Glutamate synthase" evidence="4">
    <location>
        <begin position="145"/>
        <end position="467"/>
    </location>
</feature>
<accession>A0A9Q3UQG1</accession>
<dbReference type="InterPro" id="IPR013785">
    <property type="entry name" value="Aldolase_TIM"/>
</dbReference>
<comment type="similarity">
    <text evidence="1 2">Belongs to the glutamate synthase family.</text>
</comment>
<evidence type="ECO:0000313" key="5">
    <source>
        <dbReference type="EMBL" id="MCC4309577.1"/>
    </source>
</evidence>
<dbReference type="CDD" id="cd02808">
    <property type="entry name" value="GltS_FMN"/>
    <property type="match status" value="1"/>
</dbReference>
<dbReference type="Proteomes" id="UP001108027">
    <property type="component" value="Unassembled WGS sequence"/>
</dbReference>
<evidence type="ECO:0000256" key="3">
    <source>
        <dbReference type="SAM" id="Phobius"/>
    </source>
</evidence>
<sequence>MLSDRLHAWVVNLSTWLAFGLLLMLFALTVTAVVLWIQDRYLQKSHAIRRNYPLIGRFRYFFEHLGEFFRQYFFAMDREELPFNRAQRSWVYRAAKDLSNTVAFGTTKQNAPGRVIFLNTPYPTLEKDAAQTLPLMIGPHARQPYVARSFHNISGMSFGALSRPAVRALSRGAGHAGCWLNTGEGGLTEMHLEGGGDVVFQIGTAYYGVRDADGNLSDDRLAELAALPQVKMFEIKLSQGAKPGKGGILPAEKVTPEIARIRGIPVGQPSVSPNGQPGVRGADDLLDLIARVREVTGKPTGIKTVIGSWQWLEDLFVAIHERGLDSAPDFITVDSGEGGTGAAPMSLMDDVGLNLAESLPLVVDLRDGFGLQERIRVIASGKLITPSMVAWAIAMGADFCVSARGYMFALGCIQAMQCNRNTCPTGVTTHNPRLQRGLVPAEKGRRVAHFHANLVKEVETIAHACGVGEPRQLRRHHARMVNANGDSLPLEELWPPIEPGLYLRQGRPSLHAPLARFRVGA</sequence>
<dbReference type="SUPFAM" id="SSF51395">
    <property type="entry name" value="FMN-linked oxidoreductases"/>
    <property type="match status" value="1"/>
</dbReference>
<keyword evidence="3" id="KW-1133">Transmembrane helix</keyword>
<dbReference type="PANTHER" id="PTHR43819">
    <property type="entry name" value="ARCHAEAL-TYPE GLUTAMATE SYNTHASE [NADPH]"/>
    <property type="match status" value="1"/>
</dbReference>
<dbReference type="InterPro" id="IPR024188">
    <property type="entry name" value="GltB"/>
</dbReference>
<evidence type="ECO:0000259" key="4">
    <source>
        <dbReference type="Pfam" id="PF01645"/>
    </source>
</evidence>
<dbReference type="PANTHER" id="PTHR43819:SF1">
    <property type="entry name" value="ARCHAEAL-TYPE GLUTAMATE SYNTHASE [NADPH]"/>
    <property type="match status" value="1"/>
</dbReference>
<reference evidence="5" key="1">
    <citation type="submission" date="2021-10" db="EMBL/GenBank/DDBJ databases">
        <title>The diversity and Nitrogen Metabolism of Culturable Nitrate-Utilizing Bacteria Within the Oxygen Minimum Zone of the Changjiang (Yangtze River)Estuary.</title>
        <authorList>
            <person name="Zhang D."/>
            <person name="Zheng J."/>
            <person name="Liu S."/>
            <person name="He W."/>
        </authorList>
    </citation>
    <scope>NUCLEOTIDE SEQUENCE</scope>
    <source>
        <strain evidence="5">FXH-223</strain>
    </source>
</reference>
<dbReference type="PIRSF" id="PIRSF006429">
    <property type="entry name" value="GOGAT_lg_2"/>
    <property type="match status" value="1"/>
</dbReference>
<keyword evidence="3" id="KW-0812">Transmembrane</keyword>
<dbReference type="EMBL" id="JAJGNA010000018">
    <property type="protein sequence ID" value="MCC4309577.1"/>
    <property type="molecule type" value="Genomic_DNA"/>
</dbReference>
<feature type="transmembrane region" description="Helical" evidence="3">
    <location>
        <begin position="16"/>
        <end position="37"/>
    </location>
</feature>
<evidence type="ECO:0000313" key="6">
    <source>
        <dbReference type="Proteomes" id="UP001108027"/>
    </source>
</evidence>
<proteinExistence type="inferred from homology"/>
<dbReference type="Gene3D" id="3.20.20.70">
    <property type="entry name" value="Aldolase class I"/>
    <property type="match status" value="1"/>
</dbReference>
<name>A0A9Q3UQG1_9GAMM</name>
<dbReference type="AlphaFoldDB" id="A0A9Q3UQG1"/>
<dbReference type="Pfam" id="PF01645">
    <property type="entry name" value="Glu_synthase"/>
    <property type="match status" value="1"/>
</dbReference>
<evidence type="ECO:0000256" key="1">
    <source>
        <dbReference type="ARBA" id="ARBA00009716"/>
    </source>
</evidence>
<protein>
    <submittedName>
        <fullName evidence="5">FMN-binding glutamate synthase family protein</fullName>
    </submittedName>
</protein>
<dbReference type="GO" id="GO:0015930">
    <property type="term" value="F:glutamate synthase activity"/>
    <property type="evidence" value="ECO:0007669"/>
    <property type="project" value="InterPro"/>
</dbReference>